<organism evidence="11">
    <name type="scientific">Nyssomyia neivai</name>
    <dbReference type="NCBI Taxonomy" id="330878"/>
    <lineage>
        <taxon>Eukaryota</taxon>
        <taxon>Metazoa</taxon>
        <taxon>Ecdysozoa</taxon>
        <taxon>Arthropoda</taxon>
        <taxon>Hexapoda</taxon>
        <taxon>Insecta</taxon>
        <taxon>Pterygota</taxon>
        <taxon>Neoptera</taxon>
        <taxon>Endopterygota</taxon>
        <taxon>Diptera</taxon>
        <taxon>Nematocera</taxon>
        <taxon>Psychodoidea</taxon>
        <taxon>Psychodidae</taxon>
        <taxon>Nyssomyia</taxon>
    </lineage>
</organism>
<dbReference type="EMBL" id="GFDF01005204">
    <property type="protein sequence ID" value="JAV08880.1"/>
    <property type="molecule type" value="Transcribed_RNA"/>
</dbReference>
<comment type="subcellular location">
    <subcellularLocation>
        <location evidence="1">Membrane</location>
        <topology evidence="1">Lipid-anchor</topology>
        <topology evidence="1">GPI-anchor</topology>
    </subcellularLocation>
</comment>
<evidence type="ECO:0000256" key="5">
    <source>
        <dbReference type="ARBA" id="ARBA00022989"/>
    </source>
</evidence>
<dbReference type="InterPro" id="IPR050975">
    <property type="entry name" value="Sleep_regulator"/>
</dbReference>
<keyword evidence="4 10" id="KW-0732">Signal</keyword>
<dbReference type="InterPro" id="IPR045860">
    <property type="entry name" value="Snake_toxin-like_sf"/>
</dbReference>
<accession>A0A1L8DRB4</accession>
<evidence type="ECO:0000256" key="7">
    <source>
        <dbReference type="ARBA" id="ARBA00023180"/>
    </source>
</evidence>
<keyword evidence="2" id="KW-0336">GPI-anchor</keyword>
<keyword evidence="6" id="KW-0472">Membrane</keyword>
<name>A0A1L8DRB4_9DIPT</name>
<proteinExistence type="predicted"/>
<evidence type="ECO:0000256" key="4">
    <source>
        <dbReference type="ARBA" id="ARBA00022729"/>
    </source>
</evidence>
<dbReference type="AlphaFoldDB" id="A0A1L8DRB4"/>
<sequence length="161" mass="17746">MKNNIFLCVCVSIILSFYTVNCLKCYYCYSEIHDRCSIPMNGSVTKQKDCDADEVCLKLIGKKTINGEFTYRDCTPKSFNCSGVEGRPKECHLCSENLCNADNPYSNSTTTAAPVNSTTPVVSTSPASSTSQPNSSKKLTEGFVLVLSTIFIMSNFNNIFH</sequence>
<dbReference type="GO" id="GO:0030431">
    <property type="term" value="P:sleep"/>
    <property type="evidence" value="ECO:0007669"/>
    <property type="project" value="InterPro"/>
</dbReference>
<keyword evidence="7" id="KW-0325">Glycoprotein</keyword>
<evidence type="ECO:0000256" key="6">
    <source>
        <dbReference type="ARBA" id="ARBA00023136"/>
    </source>
</evidence>
<dbReference type="PANTHER" id="PTHR33562">
    <property type="entry name" value="ATILLA, ISOFORM B-RELATED-RELATED"/>
    <property type="match status" value="1"/>
</dbReference>
<feature type="compositionally biased region" description="Low complexity" evidence="9">
    <location>
        <begin position="113"/>
        <end position="136"/>
    </location>
</feature>
<keyword evidence="3" id="KW-0812">Transmembrane</keyword>
<evidence type="ECO:0000256" key="9">
    <source>
        <dbReference type="SAM" id="MobiDB-lite"/>
    </source>
</evidence>
<reference evidence="11" key="1">
    <citation type="submission" date="2016-12" db="EMBL/GenBank/DDBJ databases">
        <title>An insight into the sialome and mialome of the sand fly, Nyssomyia neivai.</title>
        <authorList>
            <person name="Sebastian V."/>
            <person name="Goulart T.M."/>
            <person name="Oliveira W."/>
            <person name="Calvo E."/>
            <person name="Oliveira L.F."/>
            <person name="Pinto M.C."/>
            <person name="Rosselino A.M."/>
            <person name="Ribeiro J.M."/>
        </authorList>
    </citation>
    <scope>NUCLEOTIDE SEQUENCE</scope>
</reference>
<dbReference type="Pfam" id="PF17064">
    <property type="entry name" value="QVR"/>
    <property type="match status" value="1"/>
</dbReference>
<evidence type="ECO:0000256" key="8">
    <source>
        <dbReference type="ARBA" id="ARBA00023288"/>
    </source>
</evidence>
<evidence type="ECO:0000256" key="10">
    <source>
        <dbReference type="SAM" id="SignalP"/>
    </source>
</evidence>
<dbReference type="InterPro" id="IPR031424">
    <property type="entry name" value="QVR-like"/>
</dbReference>
<evidence type="ECO:0000256" key="3">
    <source>
        <dbReference type="ARBA" id="ARBA00022692"/>
    </source>
</evidence>
<dbReference type="GO" id="GO:0032222">
    <property type="term" value="P:regulation of synaptic transmission, cholinergic"/>
    <property type="evidence" value="ECO:0007669"/>
    <property type="project" value="InterPro"/>
</dbReference>
<feature type="region of interest" description="Disordered" evidence="9">
    <location>
        <begin position="110"/>
        <end position="136"/>
    </location>
</feature>
<protein>
    <submittedName>
        <fullName evidence="11">Putative 18.9 kDa midgut protein</fullName>
    </submittedName>
</protein>
<evidence type="ECO:0000256" key="2">
    <source>
        <dbReference type="ARBA" id="ARBA00022622"/>
    </source>
</evidence>
<feature type="chain" id="PRO_5012295721" evidence="10">
    <location>
        <begin position="23"/>
        <end position="161"/>
    </location>
</feature>
<keyword evidence="8" id="KW-0449">Lipoprotein</keyword>
<evidence type="ECO:0000256" key="1">
    <source>
        <dbReference type="ARBA" id="ARBA00004589"/>
    </source>
</evidence>
<dbReference type="SUPFAM" id="SSF57302">
    <property type="entry name" value="Snake toxin-like"/>
    <property type="match status" value="1"/>
</dbReference>
<evidence type="ECO:0000313" key="11">
    <source>
        <dbReference type="EMBL" id="JAV08880.1"/>
    </source>
</evidence>
<feature type="signal peptide" evidence="10">
    <location>
        <begin position="1"/>
        <end position="22"/>
    </location>
</feature>
<dbReference type="GO" id="GO:0098552">
    <property type="term" value="C:side of membrane"/>
    <property type="evidence" value="ECO:0007669"/>
    <property type="project" value="UniProtKB-KW"/>
</dbReference>
<keyword evidence="5" id="KW-1133">Transmembrane helix</keyword>